<evidence type="ECO:0000313" key="10">
    <source>
        <dbReference type="Proteomes" id="UP000031668"/>
    </source>
</evidence>
<evidence type="ECO:0000256" key="3">
    <source>
        <dbReference type="ARBA" id="ARBA00030512"/>
    </source>
</evidence>
<evidence type="ECO:0000256" key="5">
    <source>
        <dbReference type="ARBA" id="ARBA00052136"/>
    </source>
</evidence>
<organism evidence="9 10">
    <name type="scientific">Thelohanellus kitauei</name>
    <name type="common">Myxosporean</name>
    <dbReference type="NCBI Taxonomy" id="669202"/>
    <lineage>
        <taxon>Eukaryota</taxon>
        <taxon>Metazoa</taxon>
        <taxon>Cnidaria</taxon>
        <taxon>Myxozoa</taxon>
        <taxon>Myxosporea</taxon>
        <taxon>Bivalvulida</taxon>
        <taxon>Platysporina</taxon>
        <taxon>Myxobolidae</taxon>
        <taxon>Thelohanellus</taxon>
    </lineage>
</organism>
<keyword evidence="2" id="KW-0326">Glycosidase</keyword>
<dbReference type="InterPro" id="IPR051822">
    <property type="entry name" value="Glycosyl_Hydrolase_84"/>
</dbReference>
<dbReference type="OrthoDB" id="9975416at2759"/>
<evidence type="ECO:0000256" key="4">
    <source>
        <dbReference type="ARBA" id="ARBA00050933"/>
    </source>
</evidence>
<dbReference type="PANTHER" id="PTHR13170">
    <property type="entry name" value="O-GLCNACASE"/>
    <property type="match status" value="1"/>
</dbReference>
<keyword evidence="10" id="KW-1185">Reference proteome</keyword>
<evidence type="ECO:0000256" key="1">
    <source>
        <dbReference type="ARBA" id="ARBA00022801"/>
    </source>
</evidence>
<proteinExistence type="predicted"/>
<comment type="catalytic activity">
    <reaction evidence="4">
        <text>3-O-(N-acetyl-beta-D-glucosaminyl)-L-seryl-[protein] + H2O = N-acetyl-D-glucosamine + L-seryl-[protein]</text>
        <dbReference type="Rhea" id="RHEA:48876"/>
        <dbReference type="Rhea" id="RHEA-COMP:9863"/>
        <dbReference type="Rhea" id="RHEA-COMP:12251"/>
        <dbReference type="ChEBI" id="CHEBI:15377"/>
        <dbReference type="ChEBI" id="CHEBI:29999"/>
        <dbReference type="ChEBI" id="CHEBI:90838"/>
        <dbReference type="ChEBI" id="CHEBI:506227"/>
        <dbReference type="EC" id="3.2.1.169"/>
    </reaction>
</comment>
<evidence type="ECO:0000313" key="9">
    <source>
        <dbReference type="EMBL" id="KII71907.1"/>
    </source>
</evidence>
<comment type="caution">
    <text evidence="9">The sequence shown here is derived from an EMBL/GenBank/DDBJ whole genome shotgun (WGS) entry which is preliminary data.</text>
</comment>
<dbReference type="InterPro" id="IPR017853">
    <property type="entry name" value="GH"/>
</dbReference>
<dbReference type="Proteomes" id="UP000031668">
    <property type="component" value="Unassembled WGS sequence"/>
</dbReference>
<dbReference type="PANTHER" id="PTHR13170:SF16">
    <property type="entry name" value="PROTEIN O-GLCNACASE"/>
    <property type="match status" value="1"/>
</dbReference>
<dbReference type="GO" id="GO:0009100">
    <property type="term" value="P:glycoprotein metabolic process"/>
    <property type="evidence" value="ECO:0007669"/>
    <property type="project" value="TreeGrafter"/>
</dbReference>
<sequence length="551" mass="63591">MDIELGEGNNEVKAGDIRMQEIAMGDQTKQSTEYLAGVVEGFYGAPWTEGQRKHLIKNMTEYHLNTYVYAPKDDRKHRADWRALYDPVECETLKSLIDCCKESGVIFIYTLSPGIDIVYSSKTERQLLVEKFQQMQNMGATGFGLLFDDIEAVMDTDDSLTYDHVASAQSEITNYVYGILGRPKYFLFCPTEYSTSRADPNLFDSKYLNILGQTLESDIMILWTGPRVISKMIPIDHIRNVTRIFNRPPVIWDNLHANDYDRRNVFMGPYKNRHLELCHLTKGIFLNPNCQYDLNYVPIRSFGMFVDAAFKCCPPKDSSKSLNSSSLSLDHGDYDPNRVFKDCCRLWAEDIKKSTSTLLPSDSNCESCLEGSNEHIHLGVALDESSKCTFKDKDKYPKQIDLYRVASFFYLPGEFGPLVNDIYRAFDILARNSINKWQKKVNDRFNAHTALENYKVSFKSLCDKVVSSTKTILRSHSLYIRPEILPFVMEIRESIHLMRSYVKYLETNNVNDDSVSDPDTIVNRTRFYTEIQVIRVVTENYSIIRFQRYCP</sequence>
<dbReference type="GO" id="GO:0016231">
    <property type="term" value="F:beta-N-acetylglucosaminidase activity"/>
    <property type="evidence" value="ECO:0007669"/>
    <property type="project" value="TreeGrafter"/>
</dbReference>
<dbReference type="SUPFAM" id="SSF51445">
    <property type="entry name" value="(Trans)glycosidases"/>
    <property type="match status" value="1"/>
</dbReference>
<dbReference type="Gene3D" id="1.20.58.240">
    <property type="entry name" value="STAT, domain 1"/>
    <property type="match status" value="1"/>
</dbReference>
<dbReference type="Pfam" id="PF07555">
    <property type="entry name" value="NAGidase"/>
    <property type="match status" value="1"/>
</dbReference>
<dbReference type="InterPro" id="IPR011496">
    <property type="entry name" value="O-GlcNAcase_cat"/>
</dbReference>
<dbReference type="GO" id="GO:0102571">
    <property type="term" value="F:[protein]-3-O-(N-acetyl-D-glucosaminyl)-L-serine/L-threonine O-N-acetyl-alpha-D-glucosaminase activity"/>
    <property type="evidence" value="ECO:0007669"/>
    <property type="project" value="UniProtKB-EC"/>
</dbReference>
<evidence type="ECO:0000256" key="6">
    <source>
        <dbReference type="ARBA" id="ARBA00066938"/>
    </source>
</evidence>
<dbReference type="Gene3D" id="3.20.20.80">
    <property type="entry name" value="Glycosidases"/>
    <property type="match status" value="1"/>
</dbReference>
<feature type="domain" description="GH84" evidence="8">
    <location>
        <begin position="34"/>
        <end position="310"/>
    </location>
</feature>
<dbReference type="EMBL" id="JWZT01001594">
    <property type="protein sequence ID" value="KII71907.1"/>
    <property type="molecule type" value="Genomic_DNA"/>
</dbReference>
<evidence type="ECO:0000256" key="2">
    <source>
        <dbReference type="ARBA" id="ARBA00023295"/>
    </source>
</evidence>
<keyword evidence="1" id="KW-0378">Hydrolase</keyword>
<dbReference type="FunFam" id="3.20.20.80:FF:000009">
    <property type="entry name" value="O-GlcNAcase BT_4395"/>
    <property type="match status" value="1"/>
</dbReference>
<protein>
    <recommendedName>
        <fullName evidence="6">protein O-GlcNAcase</fullName>
        <ecNumber evidence="6">3.2.1.169</ecNumber>
    </recommendedName>
    <alternativeName>
        <fullName evidence="3">Beta-N-acetylhexosaminidase</fullName>
    </alternativeName>
    <alternativeName>
        <fullName evidence="7">Beta-hexosaminidase</fullName>
    </alternativeName>
</protein>
<evidence type="ECO:0000259" key="8">
    <source>
        <dbReference type="PROSITE" id="PS52009"/>
    </source>
</evidence>
<accession>A0A0C2ND48</accession>
<gene>
    <name evidence="9" type="ORF">RF11_04942</name>
</gene>
<evidence type="ECO:0000256" key="7">
    <source>
        <dbReference type="ARBA" id="ARBA00076634"/>
    </source>
</evidence>
<reference evidence="9 10" key="1">
    <citation type="journal article" date="2014" name="Genome Biol. Evol.">
        <title>The genome of the myxosporean Thelohanellus kitauei shows adaptations to nutrient acquisition within its fish host.</title>
        <authorList>
            <person name="Yang Y."/>
            <person name="Xiong J."/>
            <person name="Zhou Z."/>
            <person name="Huo F."/>
            <person name="Miao W."/>
            <person name="Ran C."/>
            <person name="Liu Y."/>
            <person name="Zhang J."/>
            <person name="Feng J."/>
            <person name="Wang M."/>
            <person name="Wang M."/>
            <person name="Wang L."/>
            <person name="Yao B."/>
        </authorList>
    </citation>
    <scope>NUCLEOTIDE SEQUENCE [LARGE SCALE GENOMIC DNA]</scope>
    <source>
        <strain evidence="9">Wuqing</strain>
    </source>
</reference>
<name>A0A0C2ND48_THEKT</name>
<comment type="catalytic activity">
    <reaction evidence="5">
        <text>3-O-(N-acetyl-beta-D-glucosaminyl)-L-threonyl-[protein] + H2O = L-threonyl-[protein] + N-acetyl-D-glucosamine</text>
        <dbReference type="Rhea" id="RHEA:48892"/>
        <dbReference type="Rhea" id="RHEA-COMP:11060"/>
        <dbReference type="Rhea" id="RHEA-COMP:12252"/>
        <dbReference type="ChEBI" id="CHEBI:15377"/>
        <dbReference type="ChEBI" id="CHEBI:30013"/>
        <dbReference type="ChEBI" id="CHEBI:90840"/>
        <dbReference type="ChEBI" id="CHEBI:506227"/>
        <dbReference type="EC" id="3.2.1.169"/>
    </reaction>
</comment>
<dbReference type="EC" id="3.2.1.169" evidence="6"/>
<dbReference type="PROSITE" id="PS52009">
    <property type="entry name" value="GH84"/>
    <property type="match status" value="1"/>
</dbReference>
<dbReference type="AlphaFoldDB" id="A0A0C2ND48"/>